<evidence type="ECO:0008006" key="3">
    <source>
        <dbReference type="Google" id="ProtNLM"/>
    </source>
</evidence>
<dbReference type="InterPro" id="IPR021508">
    <property type="entry name" value="Gp17-like"/>
</dbReference>
<sequence length="126" mass="13842">MEPESALRAWALADGTVAGLIGTRFYPMELPQQPTLPACTYNRVSYVRPDEIPYPTVRVQVTCWAATHSGAWALARAIEAAASRKKGTAGGMTIKYASVVNNLDLRDPTTGYYTVPVDFKVTYREV</sequence>
<evidence type="ECO:0000313" key="1">
    <source>
        <dbReference type="EMBL" id="QJA43525.1"/>
    </source>
</evidence>
<dbReference type="EMBL" id="MT143888">
    <property type="protein sequence ID" value="QJA43525.1"/>
    <property type="molecule type" value="Genomic_DNA"/>
</dbReference>
<evidence type="ECO:0000313" key="2">
    <source>
        <dbReference type="EMBL" id="QJB00674.1"/>
    </source>
</evidence>
<proteinExistence type="predicted"/>
<name>A0A6H1Z8A6_9ZZZZ</name>
<accession>A0A6H1Z8A6</accession>
<dbReference type="AlphaFoldDB" id="A0A6H1Z8A6"/>
<dbReference type="Pfam" id="PF11367">
    <property type="entry name" value="Tail_completion_gp17"/>
    <property type="match status" value="1"/>
</dbReference>
<gene>
    <name evidence="2" type="ORF">MM171A00328_0039</name>
    <name evidence="1" type="ORF">MM171B00216_0025</name>
</gene>
<organism evidence="1">
    <name type="scientific">viral metagenome</name>
    <dbReference type="NCBI Taxonomy" id="1070528"/>
    <lineage>
        <taxon>unclassified sequences</taxon>
        <taxon>metagenomes</taxon>
        <taxon>organismal metagenomes</taxon>
    </lineage>
</organism>
<protein>
    <recommendedName>
        <fullName evidence="3">Tail protein</fullName>
    </recommendedName>
</protein>
<reference evidence="1" key="1">
    <citation type="submission" date="2020-03" db="EMBL/GenBank/DDBJ databases">
        <title>The deep terrestrial virosphere.</title>
        <authorList>
            <person name="Holmfeldt K."/>
            <person name="Nilsson E."/>
            <person name="Simone D."/>
            <person name="Lopez-Fernandez M."/>
            <person name="Wu X."/>
            <person name="de Brujin I."/>
            <person name="Lundin D."/>
            <person name="Andersson A."/>
            <person name="Bertilsson S."/>
            <person name="Dopson M."/>
        </authorList>
    </citation>
    <scope>NUCLEOTIDE SEQUENCE</scope>
    <source>
        <strain evidence="2">MM171A00328</strain>
        <strain evidence="1">MM171B00216</strain>
    </source>
</reference>
<dbReference type="EMBL" id="MT143698">
    <property type="protein sequence ID" value="QJB00674.1"/>
    <property type="molecule type" value="Genomic_DNA"/>
</dbReference>